<feature type="transmembrane region" description="Helical" evidence="1">
    <location>
        <begin position="32"/>
        <end position="49"/>
    </location>
</feature>
<sequence>MSLAAKLVTAELALAVAAFLGITWLTANFGPLAMPVACIAGVTLGWVLRDGFTAWRANRDLAAKLTAIAEQQAAAKAARAAEPAEPRGPSAVEALRNAHAAQLRAAIEQPTTEEETAP</sequence>
<keyword evidence="1" id="KW-0472">Membrane</keyword>
<reference evidence="2 3" key="1">
    <citation type="submission" date="2017-02" db="EMBL/GenBank/DDBJ databases">
        <title>The new phylogeny of genus Mycobacterium.</title>
        <authorList>
            <person name="Tortoli E."/>
            <person name="Trovato A."/>
            <person name="Cirillo D.M."/>
        </authorList>
    </citation>
    <scope>NUCLEOTIDE SEQUENCE [LARGE SCALE GENOMIC DNA]</scope>
    <source>
        <strain evidence="2 3">RW6</strain>
    </source>
</reference>
<dbReference type="EMBL" id="MVHF01000055">
    <property type="protein sequence ID" value="ORA24932.1"/>
    <property type="molecule type" value="Genomic_DNA"/>
</dbReference>
<protein>
    <recommendedName>
        <fullName evidence="4">DUF4229 domain-containing protein</fullName>
    </recommendedName>
</protein>
<dbReference type="AlphaFoldDB" id="A0A1X0A4K4"/>
<evidence type="ECO:0008006" key="4">
    <source>
        <dbReference type="Google" id="ProtNLM"/>
    </source>
</evidence>
<dbReference type="STRING" id="1927124.BST13_33735"/>
<proteinExistence type="predicted"/>
<accession>A0A1X0A4K4</accession>
<organism evidence="2 3">
    <name type="scientific">Mycobacterium aquaticum</name>
    <dbReference type="NCBI Taxonomy" id="1927124"/>
    <lineage>
        <taxon>Bacteria</taxon>
        <taxon>Bacillati</taxon>
        <taxon>Actinomycetota</taxon>
        <taxon>Actinomycetes</taxon>
        <taxon>Mycobacteriales</taxon>
        <taxon>Mycobacteriaceae</taxon>
        <taxon>Mycobacterium</taxon>
    </lineage>
</organism>
<dbReference type="Proteomes" id="UP000192448">
    <property type="component" value="Unassembled WGS sequence"/>
</dbReference>
<evidence type="ECO:0000313" key="3">
    <source>
        <dbReference type="Proteomes" id="UP000192448"/>
    </source>
</evidence>
<name>A0A1X0A4K4_9MYCO</name>
<evidence type="ECO:0000313" key="2">
    <source>
        <dbReference type="EMBL" id="ORA24932.1"/>
    </source>
</evidence>
<keyword evidence="1" id="KW-0812">Transmembrane</keyword>
<feature type="transmembrane region" description="Helical" evidence="1">
    <location>
        <begin position="7"/>
        <end position="26"/>
    </location>
</feature>
<keyword evidence="3" id="KW-1185">Reference proteome</keyword>
<evidence type="ECO:0000256" key="1">
    <source>
        <dbReference type="SAM" id="Phobius"/>
    </source>
</evidence>
<comment type="caution">
    <text evidence="2">The sequence shown here is derived from an EMBL/GenBank/DDBJ whole genome shotgun (WGS) entry which is preliminary data.</text>
</comment>
<keyword evidence="1" id="KW-1133">Transmembrane helix</keyword>
<gene>
    <name evidence="2" type="ORF">BST13_33735</name>
</gene>